<evidence type="ECO:0000313" key="2">
    <source>
        <dbReference type="Proteomes" id="UP000178759"/>
    </source>
</evidence>
<name>A0A1F6AH66_9BACT</name>
<organism evidence="1 2">
    <name type="scientific">Candidatus Gottesmanbacteria bacterium RIFCSPLOWO2_01_FULL_43_11b</name>
    <dbReference type="NCBI Taxonomy" id="1798392"/>
    <lineage>
        <taxon>Bacteria</taxon>
        <taxon>Candidatus Gottesmaniibacteriota</taxon>
    </lineage>
</organism>
<proteinExistence type="predicted"/>
<protein>
    <submittedName>
        <fullName evidence="1">Uncharacterized protein</fullName>
    </submittedName>
</protein>
<gene>
    <name evidence="1" type="ORF">A3A79_02735</name>
</gene>
<evidence type="ECO:0000313" key="1">
    <source>
        <dbReference type="EMBL" id="OGG24089.1"/>
    </source>
</evidence>
<sequence length="83" mass="9976">MYNWSVDEKRFKKESPKAYRLWRLTQLINYGLGDEKLDAEELKKAWPKIKDKLDPNVKVYLEYLLWGHVPSSKDIISNFWTLS</sequence>
<comment type="caution">
    <text evidence="1">The sequence shown here is derived from an EMBL/GenBank/DDBJ whole genome shotgun (WGS) entry which is preliminary data.</text>
</comment>
<dbReference type="AlphaFoldDB" id="A0A1F6AH66"/>
<reference evidence="1 2" key="1">
    <citation type="journal article" date="2016" name="Nat. Commun.">
        <title>Thousands of microbial genomes shed light on interconnected biogeochemical processes in an aquifer system.</title>
        <authorList>
            <person name="Anantharaman K."/>
            <person name="Brown C.T."/>
            <person name="Hug L.A."/>
            <person name="Sharon I."/>
            <person name="Castelle C.J."/>
            <person name="Probst A.J."/>
            <person name="Thomas B.C."/>
            <person name="Singh A."/>
            <person name="Wilkins M.J."/>
            <person name="Karaoz U."/>
            <person name="Brodie E.L."/>
            <person name="Williams K.H."/>
            <person name="Hubbard S.S."/>
            <person name="Banfield J.F."/>
        </authorList>
    </citation>
    <scope>NUCLEOTIDE SEQUENCE [LARGE SCALE GENOMIC DNA]</scope>
</reference>
<dbReference type="Proteomes" id="UP000178759">
    <property type="component" value="Unassembled WGS sequence"/>
</dbReference>
<accession>A0A1F6AH66</accession>
<dbReference type="EMBL" id="MFJV01000001">
    <property type="protein sequence ID" value="OGG24089.1"/>
    <property type="molecule type" value="Genomic_DNA"/>
</dbReference>